<dbReference type="PANTHER" id="PTHR47260:SF3">
    <property type="entry name" value="THIOESTERASE FAMILY PROTEIN (AFU_ORTHOLOGUE AFUA_7G03960)"/>
    <property type="match status" value="1"/>
</dbReference>
<name>A0A4Z1PIR3_9PEZI</name>
<dbReference type="SUPFAM" id="SSF54637">
    <property type="entry name" value="Thioesterase/thiol ester dehydrase-isomerase"/>
    <property type="match status" value="1"/>
</dbReference>
<dbReference type="CDD" id="cd03443">
    <property type="entry name" value="PaaI_thioesterase"/>
    <property type="match status" value="1"/>
</dbReference>
<dbReference type="InterPro" id="IPR029069">
    <property type="entry name" value="HotDog_dom_sf"/>
</dbReference>
<dbReference type="STRING" id="86259.A0A4Z1PIR3"/>
<evidence type="ECO:0000313" key="2">
    <source>
        <dbReference type="EMBL" id="TID25326.1"/>
    </source>
</evidence>
<reference evidence="2 3" key="1">
    <citation type="submission" date="2019-04" db="EMBL/GenBank/DDBJ databases">
        <title>High contiguity whole genome sequence and gene annotation resource for two Venturia nashicola isolates.</title>
        <authorList>
            <person name="Prokchorchik M."/>
            <person name="Won K."/>
            <person name="Lee Y."/>
            <person name="Choi E.D."/>
            <person name="Segonzac C."/>
            <person name="Sohn K.H."/>
        </authorList>
    </citation>
    <scope>NUCLEOTIDE SEQUENCE [LARGE SCALE GENOMIC DNA]</scope>
    <source>
        <strain evidence="2 3">PRI2</strain>
    </source>
</reference>
<dbReference type="AlphaFoldDB" id="A0A4Z1PIR3"/>
<dbReference type="Gene3D" id="3.10.129.10">
    <property type="entry name" value="Hotdog Thioesterase"/>
    <property type="match status" value="1"/>
</dbReference>
<dbReference type="InterPro" id="IPR006683">
    <property type="entry name" value="Thioestr_dom"/>
</dbReference>
<protein>
    <submittedName>
        <fullName evidence="2">Putative thioesterase superfamily protein</fullName>
    </submittedName>
</protein>
<dbReference type="EMBL" id="SNSC02000004">
    <property type="protein sequence ID" value="TID25326.1"/>
    <property type="molecule type" value="Genomic_DNA"/>
</dbReference>
<dbReference type="PANTHER" id="PTHR47260">
    <property type="entry name" value="UPF0644 PROTEIN PB2B4.06"/>
    <property type="match status" value="1"/>
</dbReference>
<gene>
    <name evidence="2" type="ORF">E6O75_ATG04531</name>
</gene>
<accession>A0A4Z1PIR3</accession>
<proteinExistence type="predicted"/>
<evidence type="ECO:0000259" key="1">
    <source>
        <dbReference type="Pfam" id="PF03061"/>
    </source>
</evidence>
<feature type="domain" description="Thioesterase" evidence="1">
    <location>
        <begin position="97"/>
        <end position="181"/>
    </location>
</feature>
<organism evidence="2 3">
    <name type="scientific">Venturia nashicola</name>
    <dbReference type="NCBI Taxonomy" id="86259"/>
    <lineage>
        <taxon>Eukaryota</taxon>
        <taxon>Fungi</taxon>
        <taxon>Dikarya</taxon>
        <taxon>Ascomycota</taxon>
        <taxon>Pezizomycotina</taxon>
        <taxon>Dothideomycetes</taxon>
        <taxon>Pleosporomycetidae</taxon>
        <taxon>Venturiales</taxon>
        <taxon>Venturiaceae</taxon>
        <taxon>Venturia</taxon>
    </lineage>
</organism>
<dbReference type="InterPro" id="IPR052061">
    <property type="entry name" value="PTE-AB_protein"/>
</dbReference>
<dbReference type="Proteomes" id="UP000298493">
    <property type="component" value="Unassembled WGS sequence"/>
</dbReference>
<sequence>MRTEIRAGIEHIAYFKSIPWCRALIENPSYHTSPTNSRLPKDTNEDSFLGETLQTDRTIRKCLTLNVAPDDNLNPTISIREVLTLFELGSGVNGFPNICHGGFVATLLDEVMGILLRVNQEYLHRVKGEAAEITSMTAYLNMKYLAPVAIPGIVLARTKVEKVEGRKIYTRGSIEDGKGKELTVAECLFVKARKDPRAML</sequence>
<comment type="caution">
    <text evidence="2">The sequence shown here is derived from an EMBL/GenBank/DDBJ whole genome shotgun (WGS) entry which is preliminary data.</text>
</comment>
<dbReference type="Pfam" id="PF03061">
    <property type="entry name" value="4HBT"/>
    <property type="match status" value="1"/>
</dbReference>
<keyword evidence="3" id="KW-1185">Reference proteome</keyword>
<evidence type="ECO:0000313" key="3">
    <source>
        <dbReference type="Proteomes" id="UP000298493"/>
    </source>
</evidence>